<evidence type="ECO:0000313" key="2">
    <source>
        <dbReference type="EMBL" id="KAK2945983.1"/>
    </source>
</evidence>
<dbReference type="Proteomes" id="UP001281761">
    <property type="component" value="Unassembled WGS sequence"/>
</dbReference>
<evidence type="ECO:0000256" key="1">
    <source>
        <dbReference type="SAM" id="MobiDB-lite"/>
    </source>
</evidence>
<proteinExistence type="predicted"/>
<feature type="compositionally biased region" description="Acidic residues" evidence="1">
    <location>
        <begin position="10"/>
        <end position="20"/>
    </location>
</feature>
<gene>
    <name evidence="2" type="ORF">BLNAU_19059</name>
</gene>
<protein>
    <submittedName>
        <fullName evidence="2">Uncharacterized protein</fullName>
    </submittedName>
</protein>
<comment type="caution">
    <text evidence="2">The sequence shown here is derived from an EMBL/GenBank/DDBJ whole genome shotgun (WGS) entry which is preliminary data.</text>
</comment>
<dbReference type="EMBL" id="JARBJD010000241">
    <property type="protein sequence ID" value="KAK2945983.1"/>
    <property type="molecule type" value="Genomic_DNA"/>
</dbReference>
<sequence length="168" mass="18164">MKISAPFPEDPIDDPENDDPLSEKADVVTDANCDRSRTIAPPFPVDEQPVKTAEIVAVPPVRRTTSSVPPFAATQFSNVDEVRLSWPAIESLAPFPVSDVAVDALEYADATAREAVDVIETSTERFRLVVPPMNEGEMVKAAVDESAVLHDECAVIGFWGISEADISI</sequence>
<name>A0ABQ9X2I1_9EUKA</name>
<feature type="region of interest" description="Disordered" evidence="1">
    <location>
        <begin position="1"/>
        <end position="24"/>
    </location>
</feature>
<keyword evidence="3" id="KW-1185">Reference proteome</keyword>
<accession>A0ABQ9X2I1</accession>
<reference evidence="2 3" key="1">
    <citation type="journal article" date="2022" name="bioRxiv">
        <title>Genomics of Preaxostyla Flagellates Illuminates Evolutionary Transitions and the Path Towards Mitochondrial Loss.</title>
        <authorList>
            <person name="Novak L.V.F."/>
            <person name="Treitli S.C."/>
            <person name="Pyrih J."/>
            <person name="Halakuc P."/>
            <person name="Pipaliya S.V."/>
            <person name="Vacek V."/>
            <person name="Brzon O."/>
            <person name="Soukal P."/>
            <person name="Eme L."/>
            <person name="Dacks J.B."/>
            <person name="Karnkowska A."/>
            <person name="Elias M."/>
            <person name="Hampl V."/>
        </authorList>
    </citation>
    <scope>NUCLEOTIDE SEQUENCE [LARGE SCALE GENOMIC DNA]</scope>
    <source>
        <strain evidence="2">NAU3</strain>
        <tissue evidence="2">Gut</tissue>
    </source>
</reference>
<organism evidence="2 3">
    <name type="scientific">Blattamonas nauphoetae</name>
    <dbReference type="NCBI Taxonomy" id="2049346"/>
    <lineage>
        <taxon>Eukaryota</taxon>
        <taxon>Metamonada</taxon>
        <taxon>Preaxostyla</taxon>
        <taxon>Oxymonadida</taxon>
        <taxon>Blattamonas</taxon>
    </lineage>
</organism>
<evidence type="ECO:0000313" key="3">
    <source>
        <dbReference type="Proteomes" id="UP001281761"/>
    </source>
</evidence>